<proteinExistence type="predicted"/>
<sequence>MRQRTGIILFITGVVLLVKPSFDLDQIMMNFNYIVAHYWPMALVLLGAGLILPKKRRKARFK</sequence>
<keyword evidence="3" id="KW-1185">Reference proteome</keyword>
<evidence type="ECO:0000313" key="3">
    <source>
        <dbReference type="Proteomes" id="UP000434036"/>
    </source>
</evidence>
<evidence type="ECO:0000313" key="2">
    <source>
        <dbReference type="EMBL" id="MXQ72834.1"/>
    </source>
</evidence>
<organism evidence="2 3">
    <name type="scientific">Copranaerobaculum intestinale</name>
    <dbReference type="NCBI Taxonomy" id="2692629"/>
    <lineage>
        <taxon>Bacteria</taxon>
        <taxon>Bacillati</taxon>
        <taxon>Bacillota</taxon>
        <taxon>Erysipelotrichia</taxon>
        <taxon>Erysipelotrichales</taxon>
        <taxon>Erysipelotrichaceae</taxon>
        <taxon>Copranaerobaculum</taxon>
    </lineage>
</organism>
<reference evidence="2 3" key="1">
    <citation type="submission" date="2019-12" db="EMBL/GenBank/DDBJ databases">
        <authorList>
            <person name="Yang R."/>
        </authorList>
    </citation>
    <scope>NUCLEOTIDE SEQUENCE [LARGE SCALE GENOMIC DNA]</scope>
    <source>
        <strain evidence="2 3">DONG20-135</strain>
    </source>
</reference>
<reference evidence="2 3" key="2">
    <citation type="submission" date="2020-01" db="EMBL/GenBank/DDBJ databases">
        <title>Clostridiaceae sp. nov. isolated from the gut of human by culturomics.</title>
        <authorList>
            <person name="Chang Y."/>
        </authorList>
    </citation>
    <scope>NUCLEOTIDE SEQUENCE [LARGE SCALE GENOMIC DNA]</scope>
    <source>
        <strain evidence="2 3">DONG20-135</strain>
    </source>
</reference>
<protein>
    <recommendedName>
        <fullName evidence="4">DUF5668 domain-containing protein</fullName>
    </recommendedName>
</protein>
<gene>
    <name evidence="2" type="ORF">GSF08_02585</name>
</gene>
<dbReference type="AlphaFoldDB" id="A0A6N8U689"/>
<keyword evidence="1" id="KW-1133">Transmembrane helix</keyword>
<dbReference type="Proteomes" id="UP000434036">
    <property type="component" value="Unassembled WGS sequence"/>
</dbReference>
<dbReference type="RefSeq" id="WP_160624312.1">
    <property type="nucleotide sequence ID" value="NZ_WUUQ01000001.1"/>
</dbReference>
<name>A0A6N8U689_9FIRM</name>
<feature type="transmembrane region" description="Helical" evidence="1">
    <location>
        <begin position="33"/>
        <end position="52"/>
    </location>
</feature>
<evidence type="ECO:0008006" key="4">
    <source>
        <dbReference type="Google" id="ProtNLM"/>
    </source>
</evidence>
<dbReference type="EMBL" id="WUUQ01000001">
    <property type="protein sequence ID" value="MXQ72834.1"/>
    <property type="molecule type" value="Genomic_DNA"/>
</dbReference>
<accession>A0A6N8U689</accession>
<keyword evidence="1" id="KW-0472">Membrane</keyword>
<comment type="caution">
    <text evidence="2">The sequence shown here is derived from an EMBL/GenBank/DDBJ whole genome shotgun (WGS) entry which is preliminary data.</text>
</comment>
<keyword evidence="1" id="KW-0812">Transmembrane</keyword>
<evidence type="ECO:0000256" key="1">
    <source>
        <dbReference type="SAM" id="Phobius"/>
    </source>
</evidence>